<dbReference type="InterPro" id="IPR019787">
    <property type="entry name" value="Znf_PHD-finger"/>
</dbReference>
<evidence type="ECO:0000256" key="5">
    <source>
        <dbReference type="PROSITE-ProRule" id="PRU00146"/>
    </source>
</evidence>
<feature type="compositionally biased region" description="Basic and acidic residues" evidence="6">
    <location>
        <begin position="130"/>
        <end position="144"/>
    </location>
</feature>
<gene>
    <name evidence="8" type="ORF">BOVATA_038140</name>
</gene>
<protein>
    <submittedName>
        <fullName evidence="8">AP2 domain transcription factor AP2VIIa-7</fullName>
    </submittedName>
</protein>
<dbReference type="InterPro" id="IPR011011">
    <property type="entry name" value="Znf_FYVE_PHD"/>
</dbReference>
<feature type="region of interest" description="Disordered" evidence="6">
    <location>
        <begin position="874"/>
        <end position="893"/>
    </location>
</feature>
<feature type="region of interest" description="Disordered" evidence="6">
    <location>
        <begin position="53"/>
        <end position="85"/>
    </location>
</feature>
<feature type="compositionally biased region" description="Basic and acidic residues" evidence="6">
    <location>
        <begin position="962"/>
        <end position="973"/>
    </location>
</feature>
<feature type="region of interest" description="Disordered" evidence="6">
    <location>
        <begin position="1057"/>
        <end position="1149"/>
    </location>
</feature>
<reference evidence="8 9" key="1">
    <citation type="journal article" date="2017" name="BMC Genomics">
        <title>Whole-genome assembly of Babesia ovata and comparative genomics between closely related pathogens.</title>
        <authorList>
            <person name="Yamagishi J."/>
            <person name="Asada M."/>
            <person name="Hakimi H."/>
            <person name="Tanaka T.Q."/>
            <person name="Sugimoto C."/>
            <person name="Kawazu S."/>
        </authorList>
    </citation>
    <scope>NUCLEOTIDE SEQUENCE [LARGE SCALE GENOMIC DNA]</scope>
    <source>
        <strain evidence="8 9">Miyake</strain>
    </source>
</reference>
<sequence>MSDDVMDGTLGPLLGVEDWIESLRHRSEPNYHAQSGQYADEASILLKGRGNGGVTLGRGHSRRSIRKSQLLPPAADMCEEHKDTEEHASAQLDNLGCNKLDECISSNEIDFDSPLRPLSEGDGRSPLVADDGHDTASEKAESKSLEMGPIASNASESRAPGYTFGLQGPNSDTTTSNHVATFVEVGDKMNKLYPWDALDRDVLISARNRGLEPTTLGHVLKRRNKLWAQIQCIHKSARADYEKHLRLYQRQFETYSKSGDGWVNVNDDRKSDPIFLRQSTYLTGAHNVKKVMRQVSTDVSMSGADSSEVGNAKPTSRSSSRRKSNVVRGVYDWNNVIFCPNIFDSSDLIHRHARRTVRLYRNLYDCLIHGWVHPGLVVCEVKDATHPIRFATPPEQDCYTVVYAGPSIPENSTQRVVFGEYTGVVYREGSLSDSVFEYAFELNFAPCAWINAEVEISEDAAEIGQNGDQVLLPTSAKFVLDSSHACNELSLVNHYQSVKAYGGEKWVAPNCEWQQIFLDGWPHVVLTSKLGVAVNPGDELVADFGALWFSKVEENAHKFIRNEVIEYRLGKANGTQIHNQLEVPQRPLSSIDVGLVSNSIATSTPVCAICHDSGDENGDRSSSEESDSVSCDGCDRFFHMTCLRNINLVSAVQLVKDGIGHAWLPTTTYKGIPQGSGKFFCNFCRHLAKKIYMHDTGCDYMPLSRGVNVNTHGRFHDTFDLKKYCQRAVPADNSDVNRRDETCETRLPNAHGLMYENNDDAVRTAVCDKSSLGEGDIATSCERPMSDVIIDSTATKDAAVSPSIASSKPQTAEESHIRNVGPKLLMRPLKTPSMHDFAIASQCKLQLQSRNIPAFKDNGSPVTSTEIYTSDMRGTFEERPDPESIRQHRVSGVSEGATTGLKTVDKCTENVLYSPPVNEMIRCPTCFRHFGPSEKMATVVSVEDDTSRPVQPSSASGCGDSDVSRLKANHDSGHGSNSGDASNVLPLAGGTVDTEAVSNTGSHSALDVSETEAAPGAGTLEAELTNNGAPTNASIGSLHQSCYPDAAPFARGLERHSEKADIVKPSTDYPSTLDVDMPVSDSILNQKDTATNTENPECSPQGSSKYEGGGSKTDKTDESVLSPNSSTVNSVAASSGKAAARCGPPPGGSPGHVGTHITTANIDRAVYFYKTLGNQMKLSPIAALSEVDCCVPQFDDTTMADYLGCKYLAGMWQIEPFALFGDTVRVCGDCYGKYGAKANVYVCRLLRRHLSGNFDHPMNTTPTQMRELVLMAYEQHVQMLLRLLVLKNVAIQFMCRLCCHFVSRQLFHQKHDVYPPLPFPSHFMGEESGRPEGLLANPSDLLSGVRTSGGRSLKSHQKKVLQSHLSSFVTSVKNTVCNLPLSSKSDPALNYELLSAMGAFSDEFSRLANCQNIVDYLNDLMSHKVLDADNTPSQLQQMLTKDELRRFIAFRHLAERSPGPFNTSQPSPVRVRKRHRGPTFIPLLGIVPGRSFIYRHFKDGYYRGLVTEYVEDSALGKHSFLVAYSDGDDETLSQKDLITEIMDNLHNIESVLTNLSQNDMRNEEILLRLRSQGDHCLGALCSELRREMLHNLMLHQTTDANKRAEPSKKHSPDGTHIAPETAVVHHDTCMTPNVDTQAV</sequence>
<evidence type="ECO:0000256" key="4">
    <source>
        <dbReference type="ARBA" id="ARBA00022853"/>
    </source>
</evidence>
<keyword evidence="1" id="KW-0479">Metal-binding</keyword>
<dbReference type="SUPFAM" id="SSF57903">
    <property type="entry name" value="FYVE/PHD zinc finger"/>
    <property type="match status" value="1"/>
</dbReference>
<dbReference type="InterPro" id="IPR019786">
    <property type="entry name" value="Zinc_finger_PHD-type_CS"/>
</dbReference>
<feature type="compositionally biased region" description="Polar residues" evidence="6">
    <location>
        <begin position="1082"/>
        <end position="1104"/>
    </location>
</feature>
<dbReference type="EMBL" id="BDSA01000004">
    <property type="protein sequence ID" value="GBE62321.1"/>
    <property type="molecule type" value="Genomic_DNA"/>
</dbReference>
<feature type="region of interest" description="Disordered" evidence="6">
    <location>
        <begin position="301"/>
        <end position="321"/>
    </location>
</feature>
<keyword evidence="9" id="KW-1185">Reference proteome</keyword>
<evidence type="ECO:0000256" key="3">
    <source>
        <dbReference type="ARBA" id="ARBA00022833"/>
    </source>
</evidence>
<dbReference type="GO" id="GO:0008270">
    <property type="term" value="F:zinc ion binding"/>
    <property type="evidence" value="ECO:0007669"/>
    <property type="project" value="UniProtKB-KW"/>
</dbReference>
<dbReference type="InterPro" id="IPR046341">
    <property type="entry name" value="SET_dom_sf"/>
</dbReference>
<dbReference type="Gene3D" id="3.30.40.10">
    <property type="entry name" value="Zinc/RING finger domain, C3HC4 (zinc finger)"/>
    <property type="match status" value="1"/>
</dbReference>
<feature type="region of interest" description="Disordered" evidence="6">
    <location>
        <begin position="111"/>
        <end position="163"/>
    </location>
</feature>
<keyword evidence="3" id="KW-0862">Zinc</keyword>
<accession>A0A2H6KH64</accession>
<dbReference type="InterPro" id="IPR001965">
    <property type="entry name" value="Znf_PHD"/>
</dbReference>
<dbReference type="Gene3D" id="2.170.270.10">
    <property type="entry name" value="SET domain"/>
    <property type="match status" value="1"/>
</dbReference>
<evidence type="ECO:0000256" key="2">
    <source>
        <dbReference type="ARBA" id="ARBA00022771"/>
    </source>
</evidence>
<dbReference type="GO" id="GO:0006325">
    <property type="term" value="P:chromatin organization"/>
    <property type="evidence" value="ECO:0007669"/>
    <property type="project" value="UniProtKB-KW"/>
</dbReference>
<keyword evidence="2 5" id="KW-0863">Zinc-finger</keyword>
<feature type="region of interest" description="Disordered" evidence="6">
    <location>
        <begin position="940"/>
        <end position="987"/>
    </location>
</feature>
<evidence type="ECO:0000256" key="6">
    <source>
        <dbReference type="SAM" id="MobiDB-lite"/>
    </source>
</evidence>
<dbReference type="PROSITE" id="PS01359">
    <property type="entry name" value="ZF_PHD_1"/>
    <property type="match status" value="1"/>
</dbReference>
<dbReference type="PROSITE" id="PS50016">
    <property type="entry name" value="ZF_PHD_2"/>
    <property type="match status" value="1"/>
</dbReference>
<evidence type="ECO:0000259" key="7">
    <source>
        <dbReference type="PROSITE" id="PS50016"/>
    </source>
</evidence>
<evidence type="ECO:0000313" key="8">
    <source>
        <dbReference type="EMBL" id="GBE62321.1"/>
    </source>
</evidence>
<feature type="compositionally biased region" description="Low complexity" evidence="6">
    <location>
        <begin position="1122"/>
        <end position="1135"/>
    </location>
</feature>
<feature type="domain" description="PHD-type" evidence="7">
    <location>
        <begin position="604"/>
        <end position="687"/>
    </location>
</feature>
<feature type="compositionally biased region" description="Polar residues" evidence="6">
    <location>
        <begin position="301"/>
        <end position="315"/>
    </location>
</feature>
<dbReference type="VEuPathDB" id="PiroplasmaDB:BOVATA_038140"/>
<evidence type="ECO:0000313" key="9">
    <source>
        <dbReference type="Proteomes" id="UP000236319"/>
    </source>
</evidence>
<feature type="compositionally biased region" description="Basic and acidic residues" evidence="6">
    <location>
        <begin position="874"/>
        <end position="886"/>
    </location>
</feature>
<dbReference type="Proteomes" id="UP000236319">
    <property type="component" value="Unassembled WGS sequence"/>
</dbReference>
<dbReference type="RefSeq" id="XP_028868564.1">
    <property type="nucleotide sequence ID" value="XM_029012731.1"/>
</dbReference>
<keyword evidence="4" id="KW-0156">Chromatin regulator</keyword>
<evidence type="ECO:0000256" key="1">
    <source>
        <dbReference type="ARBA" id="ARBA00022723"/>
    </source>
</evidence>
<dbReference type="OrthoDB" id="332390at2759"/>
<organism evidence="8 9">
    <name type="scientific">Babesia ovata</name>
    <dbReference type="NCBI Taxonomy" id="189622"/>
    <lineage>
        <taxon>Eukaryota</taxon>
        <taxon>Sar</taxon>
        <taxon>Alveolata</taxon>
        <taxon>Apicomplexa</taxon>
        <taxon>Aconoidasida</taxon>
        <taxon>Piroplasmida</taxon>
        <taxon>Babesiidae</taxon>
        <taxon>Babesia</taxon>
    </lineage>
</organism>
<proteinExistence type="predicted"/>
<dbReference type="GeneID" id="39876091"/>
<comment type="caution">
    <text evidence="8">The sequence shown here is derived from an EMBL/GenBank/DDBJ whole genome shotgun (WGS) entry which is preliminary data.</text>
</comment>
<dbReference type="SMART" id="SM00249">
    <property type="entry name" value="PHD"/>
    <property type="match status" value="1"/>
</dbReference>
<name>A0A2H6KH64_9APIC</name>
<dbReference type="InterPro" id="IPR013083">
    <property type="entry name" value="Znf_RING/FYVE/PHD"/>
</dbReference>